<dbReference type="Proteomes" id="UP001316384">
    <property type="component" value="Chromosome"/>
</dbReference>
<gene>
    <name evidence="2" type="ORF">NP048_13320</name>
</gene>
<dbReference type="EMBL" id="CP101987">
    <property type="protein sequence ID" value="UUI70769.1"/>
    <property type="molecule type" value="Genomic_DNA"/>
</dbReference>
<name>A0ABY5KKD9_9CELL</name>
<protein>
    <recommendedName>
        <fullName evidence="4">Alternate-type signal peptide domain-containing protein</fullName>
    </recommendedName>
</protein>
<accession>A0ABY5KKD9</accession>
<evidence type="ECO:0000313" key="2">
    <source>
        <dbReference type="EMBL" id="UUI70769.1"/>
    </source>
</evidence>
<dbReference type="RefSeq" id="WP_227576121.1">
    <property type="nucleotide sequence ID" value="NZ_CP101987.1"/>
</dbReference>
<keyword evidence="1" id="KW-0732">Signal</keyword>
<feature type="signal peptide" evidence="1">
    <location>
        <begin position="1"/>
        <end position="21"/>
    </location>
</feature>
<evidence type="ECO:0000256" key="1">
    <source>
        <dbReference type="SAM" id="SignalP"/>
    </source>
</evidence>
<keyword evidence="3" id="KW-1185">Reference proteome</keyword>
<sequence length="211" mass="21858">MRARRTLALVASALVVAGATAGITHALWGQDASLAMPVVRSGNLALEFVGTPTWTETSPDVTPAHSFTMRSDQMTANHLATPGDTFTLRQQFRTVLTGDNLAARVNVRWTSPPSLLPADRVVATYVVTMPDGTSTAPQPVGSPLTVPAGVDNITSAEVAAWGTTPWSVTVTFAFTGTSSVVVAPTAVGSAPVTSLGTVVVELAQVRQGEGF</sequence>
<organism evidence="2 3">
    <name type="scientific">Cellulomonas xiejunii</name>
    <dbReference type="NCBI Taxonomy" id="2968083"/>
    <lineage>
        <taxon>Bacteria</taxon>
        <taxon>Bacillati</taxon>
        <taxon>Actinomycetota</taxon>
        <taxon>Actinomycetes</taxon>
        <taxon>Micrococcales</taxon>
        <taxon>Cellulomonadaceae</taxon>
        <taxon>Cellulomonas</taxon>
    </lineage>
</organism>
<proteinExistence type="predicted"/>
<reference evidence="2 3" key="1">
    <citation type="submission" date="2022-07" db="EMBL/GenBank/DDBJ databases">
        <title>Novel species in genus cellulomonas.</title>
        <authorList>
            <person name="Ye L."/>
        </authorList>
    </citation>
    <scope>NUCLEOTIDE SEQUENCE [LARGE SCALE GENOMIC DNA]</scope>
    <source>
        <strain evidence="3">zg-B89</strain>
    </source>
</reference>
<evidence type="ECO:0000313" key="3">
    <source>
        <dbReference type="Proteomes" id="UP001316384"/>
    </source>
</evidence>
<evidence type="ECO:0008006" key="4">
    <source>
        <dbReference type="Google" id="ProtNLM"/>
    </source>
</evidence>
<feature type="chain" id="PRO_5046329341" description="Alternate-type signal peptide domain-containing protein" evidence="1">
    <location>
        <begin position="22"/>
        <end position="211"/>
    </location>
</feature>